<dbReference type="Proteomes" id="UP000515800">
    <property type="component" value="Chromosome"/>
</dbReference>
<organism evidence="2 3">
    <name type="scientific">Weissella diestrammenae</name>
    <dbReference type="NCBI Taxonomy" id="1162633"/>
    <lineage>
        <taxon>Bacteria</taxon>
        <taxon>Bacillati</taxon>
        <taxon>Bacillota</taxon>
        <taxon>Bacilli</taxon>
        <taxon>Lactobacillales</taxon>
        <taxon>Lactobacillaceae</taxon>
        <taxon>Weissella</taxon>
    </lineage>
</organism>
<dbReference type="EMBL" id="CP060724">
    <property type="protein sequence ID" value="QNN74823.1"/>
    <property type="molecule type" value="Genomic_DNA"/>
</dbReference>
<dbReference type="AlphaFoldDB" id="A0A7G9T3Z8"/>
<evidence type="ECO:0000313" key="2">
    <source>
        <dbReference type="EMBL" id="QNN74823.1"/>
    </source>
</evidence>
<evidence type="ECO:0008006" key="4">
    <source>
        <dbReference type="Google" id="ProtNLM"/>
    </source>
</evidence>
<name>A0A7G9T3Z8_9LACO</name>
<feature type="chain" id="PRO_5038908436" description="Ig-like domain-containing protein" evidence="1">
    <location>
        <begin position="19"/>
        <end position="327"/>
    </location>
</feature>
<evidence type="ECO:0000256" key="1">
    <source>
        <dbReference type="SAM" id="SignalP"/>
    </source>
</evidence>
<keyword evidence="1" id="KW-0732">Signal</keyword>
<gene>
    <name evidence="2" type="ORF">H9L19_05290</name>
</gene>
<dbReference type="RefSeq" id="WP_187528658.1">
    <property type="nucleotide sequence ID" value="NZ_CP060724.1"/>
</dbReference>
<protein>
    <recommendedName>
        <fullName evidence="4">Ig-like domain-containing protein</fullName>
    </recommendedName>
</protein>
<proteinExistence type="predicted"/>
<reference evidence="2 3" key="1">
    <citation type="submission" date="2020-08" db="EMBL/GenBank/DDBJ databases">
        <title>Genome sequence of Weissella diestrammenae KACC 16890T.</title>
        <authorList>
            <person name="Hyun D.-W."/>
            <person name="Bae J.-W."/>
        </authorList>
    </citation>
    <scope>NUCLEOTIDE SEQUENCE [LARGE SCALE GENOMIC DNA]</scope>
    <source>
        <strain evidence="2 3">KACC 16890</strain>
    </source>
</reference>
<accession>A0A7G9T3Z8</accession>
<keyword evidence="3" id="KW-1185">Reference proteome</keyword>
<dbReference type="KEGG" id="wdi:H9L19_05290"/>
<feature type="signal peptide" evidence="1">
    <location>
        <begin position="1"/>
        <end position="18"/>
    </location>
</feature>
<evidence type="ECO:0000313" key="3">
    <source>
        <dbReference type="Proteomes" id="UP000515800"/>
    </source>
</evidence>
<sequence length="327" mass="35466">MHKIFSSFSVGLVASTFAITPLVTPIITTHADVVVGCSNQNQTIAGNQVLTQDYTVKAGQTVTYLNDVRVAKNAKLTVEKGAKLIVKDALIAQDNSVINNYGTIGGKEVNADGDDGGDATINNYHLIEAYHSGQWHEGKIKNAPGAILRPLKSEPTIDFVRGEIVTSRLTGATVDYEFEDIITGQKIAVAGAGYIDLDRYPDLYGKAGYLRQINGLGRAQTEIGVKEYIAIPKANDKRFEQAHPLKGVTVKNGLISGLKQGFTYQLTRFDLDSSGNLRTPEPSSTIQIPIGSHTYNCTDKGEYELTASYVDQYGGVTYNQPVKFVVK</sequence>